<dbReference type="AlphaFoldDB" id="A0A6A7BEX0"/>
<dbReference type="Proteomes" id="UP000799423">
    <property type="component" value="Unassembled WGS sequence"/>
</dbReference>
<dbReference type="OrthoDB" id="3869073at2759"/>
<evidence type="ECO:0000313" key="2">
    <source>
        <dbReference type="Proteomes" id="UP000799423"/>
    </source>
</evidence>
<dbReference type="EMBL" id="MU006296">
    <property type="protein sequence ID" value="KAF2853035.1"/>
    <property type="molecule type" value="Genomic_DNA"/>
</dbReference>
<organism evidence="1 2">
    <name type="scientific">Plenodomus tracheiphilus IPT5</name>
    <dbReference type="NCBI Taxonomy" id="1408161"/>
    <lineage>
        <taxon>Eukaryota</taxon>
        <taxon>Fungi</taxon>
        <taxon>Dikarya</taxon>
        <taxon>Ascomycota</taxon>
        <taxon>Pezizomycotina</taxon>
        <taxon>Dothideomycetes</taxon>
        <taxon>Pleosporomycetidae</taxon>
        <taxon>Pleosporales</taxon>
        <taxon>Pleosporineae</taxon>
        <taxon>Leptosphaeriaceae</taxon>
        <taxon>Plenodomus</taxon>
    </lineage>
</organism>
<evidence type="ECO:0000313" key="1">
    <source>
        <dbReference type="EMBL" id="KAF2853035.1"/>
    </source>
</evidence>
<accession>A0A6A7BEX0</accession>
<gene>
    <name evidence="1" type="ORF">T440DRAFT_548556</name>
</gene>
<protein>
    <submittedName>
        <fullName evidence="1">Uncharacterized protein</fullName>
    </submittedName>
</protein>
<name>A0A6A7BEX0_9PLEO</name>
<proteinExistence type="predicted"/>
<keyword evidence="2" id="KW-1185">Reference proteome</keyword>
<reference evidence="1" key="1">
    <citation type="submission" date="2020-01" db="EMBL/GenBank/DDBJ databases">
        <authorList>
            <consortium name="DOE Joint Genome Institute"/>
            <person name="Haridas S."/>
            <person name="Albert R."/>
            <person name="Binder M."/>
            <person name="Bloem J."/>
            <person name="Labutti K."/>
            <person name="Salamov A."/>
            <person name="Andreopoulos B."/>
            <person name="Baker S.E."/>
            <person name="Barry K."/>
            <person name="Bills G."/>
            <person name="Bluhm B.H."/>
            <person name="Cannon C."/>
            <person name="Castanera R."/>
            <person name="Culley D.E."/>
            <person name="Daum C."/>
            <person name="Ezra D."/>
            <person name="Gonzalez J.B."/>
            <person name="Henrissat B."/>
            <person name="Kuo A."/>
            <person name="Liang C."/>
            <person name="Lipzen A."/>
            <person name="Lutzoni F."/>
            <person name="Magnuson J."/>
            <person name="Mondo S."/>
            <person name="Nolan M."/>
            <person name="Ohm R."/>
            <person name="Pangilinan J."/>
            <person name="Park H.-J."/>
            <person name="Ramirez L."/>
            <person name="Alfaro M."/>
            <person name="Sun H."/>
            <person name="Tritt A."/>
            <person name="Yoshinaga Y."/>
            <person name="Zwiers L.-H."/>
            <person name="Turgeon B.G."/>
            <person name="Goodwin S.B."/>
            <person name="Spatafora J.W."/>
            <person name="Crous P.W."/>
            <person name="Grigoriev I.V."/>
        </authorList>
    </citation>
    <scope>NUCLEOTIDE SEQUENCE</scope>
    <source>
        <strain evidence="1">IPT5</strain>
    </source>
</reference>
<sequence length="131" mass="15355">MCKELHIRFYPCLHTNLSTWTYCAIIPYFERNPTTGHACRRYKLRYQNRACQAMRSGARGQEHCFECTRVRIEREYAEEWRREVEGLLGREGCLASLQRRESLEGKGGRLMGGLGVRGRGAWYWVMGVFGR</sequence>